<sequence length="159" mass="17926">MPFKSLGYLMGSFSLFHWLVVLIPLTLPLFFIFRNPPAGPNRFGGLPQAMGFGQAISSYFKKYVDFTGRASRSEFWFSALFVALVSIALYLVDRTATLNWIWSLATFLPSIAMAARRFHDINRSGWHQLLGILFPIGTIAVIVWYCRAPAADHSRASVF</sequence>
<reference evidence="2" key="2">
    <citation type="journal article" date="2016" name="Front. Microbiol.">
        <title>The Regulatory Protein RosR Affects Rhizobium leguminosarum bv. trifolii Protein Profiles, Cell Surface Properties, and Symbiosis with Clover.</title>
        <authorList>
            <person name="Rachwal K."/>
            <person name="Boguszewska A."/>
            <person name="Kopcinska J."/>
            <person name="Karas M."/>
            <person name="Tchorzewski M."/>
            <person name="Janczarek M."/>
        </authorList>
    </citation>
    <scope>NUCLEOTIDE SEQUENCE</scope>
    <source>
        <strain evidence="2">Rt24.2</strain>
    </source>
</reference>
<dbReference type="EMBL" id="KX491679">
    <property type="protein sequence ID" value="AOO94043.1"/>
    <property type="molecule type" value="Genomic_DNA"/>
</dbReference>
<feature type="transmembrane region" description="Helical" evidence="1">
    <location>
        <begin position="98"/>
        <end position="115"/>
    </location>
</feature>
<feature type="transmembrane region" description="Helical" evidence="1">
    <location>
        <begin position="15"/>
        <end position="33"/>
    </location>
</feature>
<proteinExistence type="predicted"/>
<dbReference type="PANTHER" id="PTHR34980:SF2">
    <property type="entry name" value="INNER MEMBRANE PROTEIN YHAH-RELATED"/>
    <property type="match status" value="1"/>
</dbReference>
<dbReference type="GO" id="GO:0005886">
    <property type="term" value="C:plasma membrane"/>
    <property type="evidence" value="ECO:0007669"/>
    <property type="project" value="TreeGrafter"/>
</dbReference>
<feature type="transmembrane region" description="Helical" evidence="1">
    <location>
        <begin position="75"/>
        <end position="92"/>
    </location>
</feature>
<name>A0A1C9I540_RHILT</name>
<evidence type="ECO:0000256" key="1">
    <source>
        <dbReference type="SAM" id="Phobius"/>
    </source>
</evidence>
<feature type="transmembrane region" description="Helical" evidence="1">
    <location>
        <begin position="127"/>
        <end position="145"/>
    </location>
</feature>
<reference evidence="2" key="1">
    <citation type="journal article" date="2015" name="BMC Genomics">
        <title>Transcriptome profiling of a Rhizobium leguminosarum bv. trifolii rosR mutant reveals the role of the transcriptional regulator RosR in motility, synthesis of cell-surface components, and other cellular processes.</title>
        <authorList>
            <person name="Rachwal K."/>
            <person name="Matczynska E."/>
            <person name="Janczarek M."/>
        </authorList>
    </citation>
    <scope>NUCLEOTIDE SEQUENCE</scope>
    <source>
        <strain evidence="2">Rt24.2</strain>
    </source>
</reference>
<keyword evidence="1" id="KW-1133">Transmembrane helix</keyword>
<dbReference type="InterPro" id="IPR008523">
    <property type="entry name" value="DUF805"/>
</dbReference>
<evidence type="ECO:0008006" key="3">
    <source>
        <dbReference type="Google" id="ProtNLM"/>
    </source>
</evidence>
<dbReference type="Pfam" id="PF05656">
    <property type="entry name" value="DUF805"/>
    <property type="match status" value="1"/>
</dbReference>
<evidence type="ECO:0000313" key="2">
    <source>
        <dbReference type="EMBL" id="AOO94043.1"/>
    </source>
</evidence>
<keyword evidence="1" id="KW-0812">Transmembrane</keyword>
<dbReference type="AlphaFoldDB" id="A0A1C9I540"/>
<accession>A0A1C9I540</accession>
<organism evidence="2">
    <name type="scientific">Rhizobium leguminosarum bv. trifolii</name>
    <dbReference type="NCBI Taxonomy" id="386"/>
    <lineage>
        <taxon>Bacteria</taxon>
        <taxon>Pseudomonadati</taxon>
        <taxon>Pseudomonadota</taxon>
        <taxon>Alphaproteobacteria</taxon>
        <taxon>Hyphomicrobiales</taxon>
        <taxon>Rhizobiaceae</taxon>
        <taxon>Rhizobium/Agrobacterium group</taxon>
        <taxon>Rhizobium</taxon>
    </lineage>
</organism>
<dbReference type="PANTHER" id="PTHR34980">
    <property type="entry name" value="INNER MEMBRANE PROTEIN-RELATED-RELATED"/>
    <property type="match status" value="1"/>
</dbReference>
<protein>
    <recommendedName>
        <fullName evidence="3">DUF805 domain-containing protein</fullName>
    </recommendedName>
</protein>
<keyword evidence="1" id="KW-0472">Membrane</keyword>